<accession>A0A8B7XM24</accession>
<dbReference type="InterPro" id="IPR011701">
    <property type="entry name" value="MFS"/>
</dbReference>
<dbReference type="Proteomes" id="UP000694845">
    <property type="component" value="Unplaced"/>
</dbReference>
<feature type="transmembrane region" description="Helical" evidence="2">
    <location>
        <begin position="312"/>
        <end position="332"/>
    </location>
</feature>
<feature type="transmembrane region" description="Helical" evidence="2">
    <location>
        <begin position="171"/>
        <end position="190"/>
    </location>
</feature>
<proteinExistence type="predicted"/>
<feature type="transmembrane region" description="Helical" evidence="2">
    <location>
        <begin position="15"/>
        <end position="32"/>
    </location>
</feature>
<dbReference type="RefSeq" id="XP_022081214.1">
    <property type="nucleotide sequence ID" value="XM_022225522.1"/>
</dbReference>
<sequence>MGHQTSSTLVRHQRWYAVLCLHVSWLVGVSLFKGLGVMLPSLTDQFSAETWMVGWMVAIVAGVAGLTGPLTGPLVALIGPRTAVMASGLALGTSMALSSVATSVVQMALILSLVAGPALVVPVILTRTLVGNHFTENYAIANGIASSGSSVGLVFVAPFTQLLLDTYGWRGTMLLLGGLCMHLAVCGALLQSSPISETSKHTYEELSRESEQLLGRKVSGKKKTSCFQAILATLAHQLGCSVCLRASFWLATVVLICFRFVPSLWLVYFVSQAQSMGFSAYDATIFTTAAGVGNSVIKISLGLAVDRGFLSLRWALLLSILGAAGTLLSSSWMKAYWLMMVDAFFHYGFVGVVSSLCDIYTRELVGIDNLGSALSWMELMAAILQLAFGFFPGWIYDETGSFDLAFFVMGGMLTLPLVSLLLEWVMMGNSKNVDESRPFADR</sequence>
<feature type="transmembrane region" description="Helical" evidence="2">
    <location>
        <begin position="344"/>
        <end position="361"/>
    </location>
</feature>
<evidence type="ECO:0000313" key="6">
    <source>
        <dbReference type="RefSeq" id="XP_022081214.1"/>
    </source>
</evidence>
<dbReference type="PANTHER" id="PTHR11360">
    <property type="entry name" value="MONOCARBOXYLATE TRANSPORTER"/>
    <property type="match status" value="1"/>
</dbReference>
<evidence type="ECO:0000256" key="1">
    <source>
        <dbReference type="ARBA" id="ARBA00004141"/>
    </source>
</evidence>
<dbReference type="PROSITE" id="PS50850">
    <property type="entry name" value="MFS"/>
    <property type="match status" value="1"/>
</dbReference>
<dbReference type="GO" id="GO:0016020">
    <property type="term" value="C:membrane"/>
    <property type="evidence" value="ECO:0007669"/>
    <property type="project" value="UniProtKB-SubCell"/>
</dbReference>
<dbReference type="KEGG" id="aplc:110974138"/>
<dbReference type="GO" id="GO:0008028">
    <property type="term" value="F:monocarboxylic acid transmembrane transporter activity"/>
    <property type="evidence" value="ECO:0007669"/>
    <property type="project" value="TreeGrafter"/>
</dbReference>
<evidence type="ECO:0000313" key="5">
    <source>
        <dbReference type="RefSeq" id="XP_022081212.1"/>
    </source>
</evidence>
<keyword evidence="2" id="KW-1133">Transmembrane helix</keyword>
<dbReference type="InterPro" id="IPR036259">
    <property type="entry name" value="MFS_trans_sf"/>
</dbReference>
<gene>
    <name evidence="5 6" type="primary">LOC110974138</name>
</gene>
<dbReference type="SUPFAM" id="SSF103473">
    <property type="entry name" value="MFS general substrate transporter"/>
    <property type="match status" value="1"/>
</dbReference>
<reference evidence="5 6" key="1">
    <citation type="submission" date="2025-04" db="UniProtKB">
        <authorList>
            <consortium name="RefSeq"/>
        </authorList>
    </citation>
    <scope>IDENTIFICATION</scope>
</reference>
<feature type="transmembrane region" description="Helical" evidence="2">
    <location>
        <begin position="248"/>
        <end position="271"/>
    </location>
</feature>
<feature type="transmembrane region" description="Helical" evidence="2">
    <location>
        <begin position="83"/>
        <end position="101"/>
    </location>
</feature>
<dbReference type="InterPro" id="IPR050327">
    <property type="entry name" value="Proton-linked_MCT"/>
</dbReference>
<dbReference type="OMA" id="PWISILM"/>
<protein>
    <submittedName>
        <fullName evidence="5 6">Monocarboxylate transporter 12-like isoform X1</fullName>
    </submittedName>
</protein>
<keyword evidence="4" id="KW-1185">Reference proteome</keyword>
<feature type="transmembrane region" description="Helical" evidence="2">
    <location>
        <begin position="52"/>
        <end position="76"/>
    </location>
</feature>
<feature type="transmembrane region" description="Helical" evidence="2">
    <location>
        <begin position="107"/>
        <end position="126"/>
    </location>
</feature>
<dbReference type="Pfam" id="PF07690">
    <property type="entry name" value="MFS_1"/>
    <property type="match status" value="1"/>
</dbReference>
<dbReference type="PANTHER" id="PTHR11360:SF303">
    <property type="entry name" value="MAJOR FACILITATOR SUPERFAMILY (MFS) PROFILE DOMAIN-CONTAINING PROTEIN"/>
    <property type="match status" value="1"/>
</dbReference>
<keyword evidence="2" id="KW-0812">Transmembrane</keyword>
<evidence type="ECO:0000259" key="3">
    <source>
        <dbReference type="PROSITE" id="PS50850"/>
    </source>
</evidence>
<feature type="transmembrane region" description="Helical" evidence="2">
    <location>
        <begin position="283"/>
        <end position="305"/>
    </location>
</feature>
<feature type="domain" description="Major facilitator superfamily (MFS) profile" evidence="3">
    <location>
        <begin position="1"/>
        <end position="431"/>
    </location>
</feature>
<organism evidence="4 5">
    <name type="scientific">Acanthaster planci</name>
    <name type="common">Crown-of-thorns starfish</name>
    <dbReference type="NCBI Taxonomy" id="133434"/>
    <lineage>
        <taxon>Eukaryota</taxon>
        <taxon>Metazoa</taxon>
        <taxon>Echinodermata</taxon>
        <taxon>Eleutherozoa</taxon>
        <taxon>Asterozoa</taxon>
        <taxon>Asteroidea</taxon>
        <taxon>Valvatacea</taxon>
        <taxon>Valvatida</taxon>
        <taxon>Acanthasteridae</taxon>
        <taxon>Acanthaster</taxon>
    </lineage>
</organism>
<feature type="transmembrane region" description="Helical" evidence="2">
    <location>
        <begin position="402"/>
        <end position="422"/>
    </location>
</feature>
<dbReference type="OrthoDB" id="2213137at2759"/>
<comment type="subcellular location">
    <subcellularLocation>
        <location evidence="1">Membrane</location>
        <topology evidence="1">Multi-pass membrane protein</topology>
    </subcellularLocation>
</comment>
<name>A0A8B7XM24_ACAPL</name>
<dbReference type="InterPro" id="IPR020846">
    <property type="entry name" value="MFS_dom"/>
</dbReference>
<feature type="transmembrane region" description="Helical" evidence="2">
    <location>
        <begin position="373"/>
        <end position="396"/>
    </location>
</feature>
<dbReference type="RefSeq" id="XP_022081212.1">
    <property type="nucleotide sequence ID" value="XM_022225520.1"/>
</dbReference>
<evidence type="ECO:0000313" key="4">
    <source>
        <dbReference type="Proteomes" id="UP000694845"/>
    </source>
</evidence>
<dbReference type="GeneID" id="110974138"/>
<feature type="transmembrane region" description="Helical" evidence="2">
    <location>
        <begin position="138"/>
        <end position="159"/>
    </location>
</feature>
<dbReference type="AlphaFoldDB" id="A0A8B7XM24"/>
<dbReference type="Gene3D" id="1.20.1250.20">
    <property type="entry name" value="MFS general substrate transporter like domains"/>
    <property type="match status" value="1"/>
</dbReference>
<evidence type="ECO:0000256" key="2">
    <source>
        <dbReference type="SAM" id="Phobius"/>
    </source>
</evidence>
<keyword evidence="2" id="KW-0472">Membrane</keyword>